<sequence length="277" mass="30711">MAEATTQVLIFTYGTLKQGHGNHHLIQDLILQQDAIFLGFHVTHQPHPLVIGPHGIPYLINLLGHGHKVKGELYSVSTRGLVRLDELEGISIGHYERLPIELYEEGKEGVLVAAEAYFAHRSFGERLWERKGKVGLTEFGEEEGKGYVRKEDRPHGCDVLHDITSFLSHNSEEFQETFTQRRGFLSRAITISSEVVNSTLTRIPGSATSDFTSDLCWFVENLLFTQFFSCTKDGCQLVFGLSCDVSVQLTPVTSTASNVALVVLANIGLDLSAVYCS</sequence>
<proteinExistence type="inferred from homology"/>
<dbReference type="InterPro" id="IPR039126">
    <property type="entry name" value="GGACT"/>
</dbReference>
<comment type="function">
    <text evidence="1">Putative gamma-glutamylcyclotransferase.</text>
</comment>
<dbReference type="Gene3D" id="3.10.490.10">
    <property type="entry name" value="Gamma-glutamyl cyclotransferase-like"/>
    <property type="match status" value="1"/>
</dbReference>
<dbReference type="Proteomes" id="UP000325315">
    <property type="component" value="Unassembled WGS sequence"/>
</dbReference>
<protein>
    <recommendedName>
        <fullName evidence="5">Gamma-glutamylcyclotransferase family protein</fullName>
    </recommendedName>
</protein>
<organism evidence="7 8">
    <name type="scientific">Gossypium australe</name>
    <dbReference type="NCBI Taxonomy" id="47621"/>
    <lineage>
        <taxon>Eukaryota</taxon>
        <taxon>Viridiplantae</taxon>
        <taxon>Streptophyta</taxon>
        <taxon>Embryophyta</taxon>
        <taxon>Tracheophyta</taxon>
        <taxon>Spermatophyta</taxon>
        <taxon>Magnoliopsida</taxon>
        <taxon>eudicotyledons</taxon>
        <taxon>Gunneridae</taxon>
        <taxon>Pentapetalae</taxon>
        <taxon>rosids</taxon>
        <taxon>malvids</taxon>
        <taxon>Malvales</taxon>
        <taxon>Malvaceae</taxon>
        <taxon>Malvoideae</taxon>
        <taxon>Gossypium</taxon>
    </lineage>
</organism>
<dbReference type="GO" id="GO:0061929">
    <property type="term" value="F:gamma-glutamylaminecyclotransferase activity"/>
    <property type="evidence" value="ECO:0007669"/>
    <property type="project" value="InterPro"/>
</dbReference>
<dbReference type="EMBL" id="SMMG02000011">
    <property type="protein sequence ID" value="KAA3456365.1"/>
    <property type="molecule type" value="Genomic_DNA"/>
</dbReference>
<evidence type="ECO:0000256" key="2">
    <source>
        <dbReference type="ARBA" id="ARBA00008861"/>
    </source>
</evidence>
<dbReference type="GO" id="GO:0016746">
    <property type="term" value="F:acyltransferase activity"/>
    <property type="evidence" value="ECO:0007669"/>
    <property type="project" value="UniProtKB-KW"/>
</dbReference>
<dbReference type="PANTHER" id="PTHR12510">
    <property type="entry name" value="TROPONIN C-AKIN-1 PROTEIN"/>
    <property type="match status" value="1"/>
</dbReference>
<evidence type="ECO:0000256" key="4">
    <source>
        <dbReference type="PIRSR" id="PIRSR639126-1"/>
    </source>
</evidence>
<comment type="caution">
    <text evidence="7">The sequence shown here is derived from an EMBL/GenBank/DDBJ whole genome shotgun (WGS) entry which is preliminary data.</text>
</comment>
<dbReference type="InterPro" id="IPR013024">
    <property type="entry name" value="GGCT-like"/>
</dbReference>
<dbReference type="OrthoDB" id="113620at2759"/>
<keyword evidence="3" id="KW-0012">Acyltransferase</keyword>
<comment type="similarity">
    <text evidence="2 5">Belongs to the gamma-glutamylcyclotransferase family.</text>
</comment>
<evidence type="ECO:0000259" key="6">
    <source>
        <dbReference type="Pfam" id="PF06094"/>
    </source>
</evidence>
<dbReference type="AlphaFoldDB" id="A0A5B6URX1"/>
<dbReference type="InterPro" id="IPR036568">
    <property type="entry name" value="GGCT-like_sf"/>
</dbReference>
<feature type="domain" description="Gamma-glutamylcyclotransferase AIG2-like" evidence="6">
    <location>
        <begin position="10"/>
        <end position="121"/>
    </location>
</feature>
<dbReference type="PANTHER" id="PTHR12510:SF15">
    <property type="entry name" value="GAMMA-GLUTAMYLCYCLOTRANSFERASE FAMILY PROTEIN"/>
    <property type="match status" value="1"/>
</dbReference>
<feature type="active site" description="Proton acceptor" evidence="4">
    <location>
        <position position="88"/>
    </location>
</feature>
<evidence type="ECO:0000313" key="7">
    <source>
        <dbReference type="EMBL" id="KAA3456365.1"/>
    </source>
</evidence>
<evidence type="ECO:0000256" key="3">
    <source>
        <dbReference type="ARBA" id="ARBA00023315"/>
    </source>
</evidence>
<evidence type="ECO:0000256" key="5">
    <source>
        <dbReference type="RuleBase" id="RU367036"/>
    </source>
</evidence>
<dbReference type="GO" id="GO:0005829">
    <property type="term" value="C:cytosol"/>
    <property type="evidence" value="ECO:0007669"/>
    <property type="project" value="TreeGrafter"/>
</dbReference>
<evidence type="ECO:0000256" key="1">
    <source>
        <dbReference type="ARBA" id="ARBA00002782"/>
    </source>
</evidence>
<reference evidence="8" key="1">
    <citation type="journal article" date="2019" name="Plant Biotechnol. J.">
        <title>Genome sequencing of the Australian wild diploid species Gossypium australe highlights disease resistance and delayed gland morphogenesis.</title>
        <authorList>
            <person name="Cai Y."/>
            <person name="Cai X."/>
            <person name="Wang Q."/>
            <person name="Wang P."/>
            <person name="Zhang Y."/>
            <person name="Cai C."/>
            <person name="Xu Y."/>
            <person name="Wang K."/>
            <person name="Zhou Z."/>
            <person name="Wang C."/>
            <person name="Geng S."/>
            <person name="Li B."/>
            <person name="Dong Q."/>
            <person name="Hou Y."/>
            <person name="Wang H."/>
            <person name="Ai P."/>
            <person name="Liu Z."/>
            <person name="Yi F."/>
            <person name="Sun M."/>
            <person name="An G."/>
            <person name="Cheng J."/>
            <person name="Zhang Y."/>
            <person name="Shi Q."/>
            <person name="Xie Y."/>
            <person name="Shi X."/>
            <person name="Chang Y."/>
            <person name="Huang F."/>
            <person name="Chen Y."/>
            <person name="Hong S."/>
            <person name="Mi L."/>
            <person name="Sun Q."/>
            <person name="Zhang L."/>
            <person name="Zhou B."/>
            <person name="Peng R."/>
            <person name="Zhang X."/>
            <person name="Liu F."/>
        </authorList>
    </citation>
    <scope>NUCLEOTIDE SEQUENCE [LARGE SCALE GENOMIC DNA]</scope>
    <source>
        <strain evidence="8">cv. PA1801</strain>
    </source>
</reference>
<gene>
    <name evidence="7" type="ORF">EPI10_003177</name>
</gene>
<dbReference type="InterPro" id="IPR009288">
    <property type="entry name" value="AIG2-like_dom"/>
</dbReference>
<evidence type="ECO:0000313" key="8">
    <source>
        <dbReference type="Proteomes" id="UP000325315"/>
    </source>
</evidence>
<keyword evidence="3" id="KW-0808">Transferase</keyword>
<accession>A0A5B6URX1</accession>
<dbReference type="CDD" id="cd06661">
    <property type="entry name" value="GGCT_like"/>
    <property type="match status" value="1"/>
</dbReference>
<dbReference type="Pfam" id="PF06094">
    <property type="entry name" value="GGACT"/>
    <property type="match status" value="1"/>
</dbReference>
<name>A0A5B6URX1_9ROSI</name>
<dbReference type="SUPFAM" id="SSF110857">
    <property type="entry name" value="Gamma-glutamyl cyclotransferase-like"/>
    <property type="match status" value="1"/>
</dbReference>
<keyword evidence="8" id="KW-1185">Reference proteome</keyword>